<dbReference type="InterPro" id="IPR000531">
    <property type="entry name" value="Beta-barrel_TonB"/>
</dbReference>
<proteinExistence type="inferred from homology"/>
<dbReference type="PANTHER" id="PTHR30069">
    <property type="entry name" value="TONB-DEPENDENT OUTER MEMBRANE RECEPTOR"/>
    <property type="match status" value="1"/>
</dbReference>
<evidence type="ECO:0000256" key="4">
    <source>
        <dbReference type="ARBA" id="ARBA00022692"/>
    </source>
</evidence>
<evidence type="ECO:0000256" key="5">
    <source>
        <dbReference type="ARBA" id="ARBA00023077"/>
    </source>
</evidence>
<organism evidence="13 14">
    <name type="scientific">Abyssibacter profundi</name>
    <dbReference type="NCBI Taxonomy" id="2182787"/>
    <lineage>
        <taxon>Bacteria</taxon>
        <taxon>Pseudomonadati</taxon>
        <taxon>Pseudomonadota</taxon>
        <taxon>Gammaproteobacteria</taxon>
        <taxon>Chromatiales</taxon>
        <taxon>Oceanococcaceae</taxon>
        <taxon>Abyssibacter</taxon>
    </lineage>
</organism>
<evidence type="ECO:0000256" key="10">
    <source>
        <dbReference type="SAM" id="MobiDB-lite"/>
    </source>
</evidence>
<evidence type="ECO:0000256" key="7">
    <source>
        <dbReference type="ARBA" id="ARBA00023237"/>
    </source>
</evidence>
<feature type="compositionally biased region" description="Basic and acidic residues" evidence="10">
    <location>
        <begin position="367"/>
        <end position="380"/>
    </location>
</feature>
<comment type="caution">
    <text evidence="13">The sequence shown here is derived from an EMBL/GenBank/DDBJ whole genome shotgun (WGS) entry which is preliminary data.</text>
</comment>
<evidence type="ECO:0000259" key="12">
    <source>
        <dbReference type="Pfam" id="PF07715"/>
    </source>
</evidence>
<keyword evidence="5 9" id="KW-0798">TonB box</keyword>
<dbReference type="AlphaFoldDB" id="A0A383XQM9"/>
<evidence type="ECO:0000313" key="14">
    <source>
        <dbReference type="Proteomes" id="UP000251800"/>
    </source>
</evidence>
<dbReference type="Proteomes" id="UP000251800">
    <property type="component" value="Unassembled WGS sequence"/>
</dbReference>
<feature type="domain" description="TonB-dependent receptor-like beta-barrel" evidence="11">
    <location>
        <begin position="496"/>
        <end position="823"/>
    </location>
</feature>
<feature type="region of interest" description="Disordered" evidence="10">
    <location>
        <begin position="422"/>
        <end position="446"/>
    </location>
</feature>
<sequence length="854" mass="91493">MRLRHCLSDRAMQNTRDAHARPPISIAGCCRCSACPAVERCHACGGPCAGTCPPTLCALSCGPEGHNAPGIHGCRRPVTTPCAGRCSATNRRSAAGGLGITGSARPAAVHLTRKPLDALPRDVADVDAPISASTGPEPGSIRSTHPMNRYVFPLAVIATSHLPVAVADEQPLELEPISVTAEPFADRGELDSTRPVDVLVGDALDRARAATLGETLDRQPGIANAGFGPGAGRVVIRGQSGPRVRVLDGGVGVLDASTVSPDHNISTEPFRARQIEVLRGPAALLYGNGAIGGVVNVVSDTIPTEPVEQIGGSLGMRYDDGAEALTTYGHTEFGIGRLNVHLDGLIRNTDDLKIPAGSVRDEEEAHEGEAPEEVHEEHAEGPTNRLENSSTETESFALGTSWVDDWGHVGLAITRYDTHYGVPGHAHEHEEEHEGEAGHDEEHGEEEGGVRIDLQQTRYDAKLEIFDPLPGFTRLRGALVLSDYEHTEIEPSGEPGTVFGNDGTEFRLEATHAPIGQLTGVLGVQWVDADFSAVGEEAFVPTVQTRSLGVFGVEEWQLNALRLEAGLRLENTDHDPTGNQPARDFSTVSLSLGGNYALGDHANVAVSLSRSQRAPSSQELYSLGPHLATETFEVGNLDLTEEVANNLDVTLHWHGDRVDAELTGFVTRYQDYIYQSSTDSLLPDGEPDRVDEEGMAEADGELLYVRYTQQDANFAGAEASLSVLALQSTTLGNWRPRLFADTVSGELDNGGPLPRITPSRIGLGLDWQRLSLGADLRLTRVLTQDDTAELETETAGYTRLDADLTWTVRSAAALVFGLRGRNLLDETIRDHTSFIKDQSPGVARSVIVDMALKF</sequence>
<evidence type="ECO:0000256" key="8">
    <source>
        <dbReference type="PROSITE-ProRule" id="PRU01360"/>
    </source>
</evidence>
<evidence type="ECO:0008006" key="15">
    <source>
        <dbReference type="Google" id="ProtNLM"/>
    </source>
</evidence>
<evidence type="ECO:0000256" key="2">
    <source>
        <dbReference type="ARBA" id="ARBA00022448"/>
    </source>
</evidence>
<evidence type="ECO:0000256" key="6">
    <source>
        <dbReference type="ARBA" id="ARBA00023136"/>
    </source>
</evidence>
<feature type="domain" description="TonB-dependent receptor plug" evidence="12">
    <location>
        <begin position="191"/>
        <end position="294"/>
    </location>
</feature>
<dbReference type="InterPro" id="IPR036942">
    <property type="entry name" value="Beta-barrel_TonB_sf"/>
</dbReference>
<keyword evidence="4 8" id="KW-0812">Transmembrane</keyword>
<keyword evidence="6 8" id="KW-0472">Membrane</keyword>
<evidence type="ECO:0000256" key="3">
    <source>
        <dbReference type="ARBA" id="ARBA00022452"/>
    </source>
</evidence>
<keyword evidence="7 8" id="KW-0998">Cell outer membrane</keyword>
<dbReference type="Gene3D" id="2.40.170.20">
    <property type="entry name" value="TonB-dependent receptor, beta-barrel domain"/>
    <property type="match status" value="1"/>
</dbReference>
<name>A0A383XQM9_9GAMM</name>
<feature type="region of interest" description="Disordered" evidence="10">
    <location>
        <begin position="355"/>
        <end position="393"/>
    </location>
</feature>
<keyword evidence="14" id="KW-1185">Reference proteome</keyword>
<reference evidence="13 14" key="1">
    <citation type="submission" date="2018-05" db="EMBL/GenBank/DDBJ databases">
        <title>Abyssibacter profundi OUC007T gen. nov., sp. nov, a marine bacterium isolated from seawater of the Mariana Trench.</title>
        <authorList>
            <person name="Zhou S."/>
        </authorList>
    </citation>
    <scope>NUCLEOTIDE SEQUENCE [LARGE SCALE GENOMIC DNA]</scope>
    <source>
        <strain evidence="13 14">OUC007</strain>
    </source>
</reference>
<dbReference type="InterPro" id="IPR012910">
    <property type="entry name" value="Plug_dom"/>
</dbReference>
<evidence type="ECO:0000313" key="13">
    <source>
        <dbReference type="EMBL" id="PWN54933.1"/>
    </source>
</evidence>
<feature type="compositionally biased region" description="Basic and acidic residues" evidence="10">
    <location>
        <begin position="425"/>
        <end position="446"/>
    </location>
</feature>
<dbReference type="GO" id="GO:0015344">
    <property type="term" value="F:siderophore uptake transmembrane transporter activity"/>
    <property type="evidence" value="ECO:0007669"/>
    <property type="project" value="TreeGrafter"/>
</dbReference>
<keyword evidence="3 8" id="KW-1134">Transmembrane beta strand</keyword>
<dbReference type="Pfam" id="PF07715">
    <property type="entry name" value="Plug"/>
    <property type="match status" value="1"/>
</dbReference>
<protein>
    <recommendedName>
        <fullName evidence="15">TonB-dependent receptor</fullName>
    </recommendedName>
</protein>
<evidence type="ECO:0000256" key="9">
    <source>
        <dbReference type="RuleBase" id="RU003357"/>
    </source>
</evidence>
<comment type="similarity">
    <text evidence="8 9">Belongs to the TonB-dependent receptor family.</text>
</comment>
<dbReference type="InterPro" id="IPR039426">
    <property type="entry name" value="TonB-dep_rcpt-like"/>
</dbReference>
<dbReference type="GO" id="GO:0044718">
    <property type="term" value="P:siderophore transmembrane transport"/>
    <property type="evidence" value="ECO:0007669"/>
    <property type="project" value="TreeGrafter"/>
</dbReference>
<dbReference type="SUPFAM" id="SSF56935">
    <property type="entry name" value="Porins"/>
    <property type="match status" value="1"/>
</dbReference>
<keyword evidence="2 8" id="KW-0813">Transport</keyword>
<dbReference type="PROSITE" id="PS52016">
    <property type="entry name" value="TONB_DEPENDENT_REC_3"/>
    <property type="match status" value="1"/>
</dbReference>
<dbReference type="PANTHER" id="PTHR30069:SF40">
    <property type="entry name" value="TONB-DEPENDENT RECEPTOR NMB0964-RELATED"/>
    <property type="match status" value="1"/>
</dbReference>
<accession>A0A383XQM9</accession>
<dbReference type="EMBL" id="QEQK01000016">
    <property type="protein sequence ID" value="PWN54933.1"/>
    <property type="molecule type" value="Genomic_DNA"/>
</dbReference>
<comment type="subcellular location">
    <subcellularLocation>
        <location evidence="1 8">Cell outer membrane</location>
        <topology evidence="1 8">Multi-pass membrane protein</topology>
    </subcellularLocation>
</comment>
<dbReference type="Gene3D" id="2.170.130.10">
    <property type="entry name" value="TonB-dependent receptor, plug domain"/>
    <property type="match status" value="1"/>
</dbReference>
<dbReference type="GO" id="GO:0009279">
    <property type="term" value="C:cell outer membrane"/>
    <property type="evidence" value="ECO:0007669"/>
    <property type="project" value="UniProtKB-SubCell"/>
</dbReference>
<evidence type="ECO:0000259" key="11">
    <source>
        <dbReference type="Pfam" id="PF00593"/>
    </source>
</evidence>
<evidence type="ECO:0000256" key="1">
    <source>
        <dbReference type="ARBA" id="ARBA00004571"/>
    </source>
</evidence>
<gene>
    <name evidence="13" type="ORF">DEH80_15210</name>
</gene>
<dbReference type="InterPro" id="IPR037066">
    <property type="entry name" value="Plug_dom_sf"/>
</dbReference>
<dbReference type="Pfam" id="PF00593">
    <property type="entry name" value="TonB_dep_Rec_b-barrel"/>
    <property type="match status" value="1"/>
</dbReference>